<evidence type="ECO:0000259" key="7">
    <source>
        <dbReference type="Pfam" id="PF13190"/>
    </source>
</evidence>
<evidence type="ECO:0000256" key="6">
    <source>
        <dbReference type="SAM" id="Phobius"/>
    </source>
</evidence>
<dbReference type="HOGENOM" id="CLU_137910_1_1_3"/>
<dbReference type="eggNOG" id="ENOG5033N98">
    <property type="taxonomic scope" value="Bacteria"/>
</dbReference>
<keyword evidence="2" id="KW-1003">Cell membrane</keyword>
<keyword evidence="3 6" id="KW-0812">Transmembrane</keyword>
<evidence type="ECO:0000313" key="9">
    <source>
        <dbReference type="Proteomes" id="UP000008206"/>
    </source>
</evidence>
<evidence type="ECO:0000256" key="1">
    <source>
        <dbReference type="ARBA" id="ARBA00004236"/>
    </source>
</evidence>
<name>E0UDP6_GLOV7</name>
<dbReference type="Pfam" id="PF13190">
    <property type="entry name" value="PDGLE"/>
    <property type="match status" value="1"/>
</dbReference>
<accession>E0UDP6</accession>
<evidence type="ECO:0000256" key="4">
    <source>
        <dbReference type="ARBA" id="ARBA00022989"/>
    </source>
</evidence>
<evidence type="ECO:0000313" key="8">
    <source>
        <dbReference type="EMBL" id="ADN15359.1"/>
    </source>
</evidence>
<keyword evidence="9" id="KW-1185">Reference proteome</keyword>
<dbReference type="GO" id="GO:0005886">
    <property type="term" value="C:plasma membrane"/>
    <property type="evidence" value="ECO:0007669"/>
    <property type="project" value="UniProtKB-SubCell"/>
</dbReference>
<feature type="transmembrane region" description="Helical" evidence="6">
    <location>
        <begin position="83"/>
        <end position="104"/>
    </location>
</feature>
<evidence type="ECO:0000256" key="2">
    <source>
        <dbReference type="ARBA" id="ARBA00022475"/>
    </source>
</evidence>
<dbReference type="OrthoDB" id="1725146at2"/>
<feature type="domain" description="PDGLE" evidence="7">
    <location>
        <begin position="12"/>
        <end position="104"/>
    </location>
</feature>
<gene>
    <name evidence="8" type="ordered locus">Cyan7822_3409</name>
</gene>
<reference evidence="9" key="1">
    <citation type="journal article" date="2011" name="MBio">
        <title>Novel metabolic attributes of the genus Cyanothece, comprising a group of unicellular nitrogen-fixing Cyanobacteria.</title>
        <authorList>
            <person name="Bandyopadhyay A."/>
            <person name="Elvitigala T."/>
            <person name="Welsh E."/>
            <person name="Stockel J."/>
            <person name="Liberton M."/>
            <person name="Min H."/>
            <person name="Sherman L.A."/>
            <person name="Pakrasi H.B."/>
        </authorList>
    </citation>
    <scope>NUCLEOTIDE SEQUENCE [LARGE SCALE GENOMIC DNA]</scope>
    <source>
        <strain evidence="9">PCC 7822</strain>
    </source>
</reference>
<dbReference type="Proteomes" id="UP000008206">
    <property type="component" value="Chromosome"/>
</dbReference>
<comment type="subcellular location">
    <subcellularLocation>
        <location evidence="1">Cell membrane</location>
    </subcellularLocation>
</comment>
<sequence>MNHHPLLKRNRLFMVSGLGIALIIAMFLSPFASPDPDGLDRVSQDLKFDHKAAEDTPAKKLPFYGLFEEYAVRGVPKTVATPLAGLIGTLATFGIAWGVGKLLVRRSTLDHSSDSNRSE</sequence>
<feature type="transmembrane region" description="Helical" evidence="6">
    <location>
        <begin position="12"/>
        <end position="32"/>
    </location>
</feature>
<organism evidence="8 9">
    <name type="scientific">Gloeothece verrucosa (strain PCC 7822)</name>
    <name type="common">Cyanothece sp. (strain PCC 7822)</name>
    <dbReference type="NCBI Taxonomy" id="497965"/>
    <lineage>
        <taxon>Bacteria</taxon>
        <taxon>Bacillati</taxon>
        <taxon>Cyanobacteriota</taxon>
        <taxon>Cyanophyceae</taxon>
        <taxon>Oscillatoriophycideae</taxon>
        <taxon>Chroococcales</taxon>
        <taxon>Aphanothecaceae</taxon>
        <taxon>Gloeothece</taxon>
        <taxon>Gloeothece verrucosa</taxon>
    </lineage>
</organism>
<dbReference type="KEGG" id="cyj:Cyan7822_3409"/>
<evidence type="ECO:0000256" key="3">
    <source>
        <dbReference type="ARBA" id="ARBA00022692"/>
    </source>
</evidence>
<protein>
    <recommendedName>
        <fullName evidence="7">PDGLE domain-containing protein</fullName>
    </recommendedName>
</protein>
<dbReference type="RefSeq" id="WP_013323428.1">
    <property type="nucleotide sequence ID" value="NC_014501.1"/>
</dbReference>
<dbReference type="EMBL" id="CP002198">
    <property type="protein sequence ID" value="ADN15359.1"/>
    <property type="molecule type" value="Genomic_DNA"/>
</dbReference>
<keyword evidence="5 6" id="KW-0472">Membrane</keyword>
<dbReference type="InterPro" id="IPR025937">
    <property type="entry name" value="PDGLE_dom"/>
</dbReference>
<dbReference type="AlphaFoldDB" id="E0UDP6"/>
<evidence type="ECO:0000256" key="5">
    <source>
        <dbReference type="ARBA" id="ARBA00023136"/>
    </source>
</evidence>
<dbReference type="STRING" id="497965.Cyan7822_3409"/>
<keyword evidence="4 6" id="KW-1133">Transmembrane helix</keyword>
<proteinExistence type="predicted"/>